<accession>A0A6A2Z5R4</accession>
<keyword evidence="3" id="KW-0732">Signal</keyword>
<dbReference type="Proteomes" id="UP000436088">
    <property type="component" value="Unassembled WGS sequence"/>
</dbReference>
<evidence type="ECO:0000256" key="2">
    <source>
        <dbReference type="ARBA" id="ARBA00023180"/>
    </source>
</evidence>
<reference evidence="4" key="1">
    <citation type="submission" date="2019-09" db="EMBL/GenBank/DDBJ databases">
        <title>Draft genome information of white flower Hibiscus syriacus.</title>
        <authorList>
            <person name="Kim Y.-M."/>
        </authorList>
    </citation>
    <scope>NUCLEOTIDE SEQUENCE [LARGE SCALE GENOMIC DNA]</scope>
    <source>
        <strain evidence="4">YM2019G1</strain>
    </source>
</reference>
<dbReference type="PANTHER" id="PTHR13234:SF64">
    <property type="entry name" value="SAPOSIN A-TYPE DOMAIN-CONTAINING PROTEIN"/>
    <property type="match status" value="1"/>
</dbReference>
<dbReference type="GO" id="GO:0016671">
    <property type="term" value="F:oxidoreductase activity, acting on a sulfur group of donors, disulfide as acceptor"/>
    <property type="evidence" value="ECO:0007669"/>
    <property type="project" value="InterPro"/>
</dbReference>
<protein>
    <submittedName>
        <fullName evidence="4">Gamma-interferon-inducible lysosomal thiol reductase</fullName>
    </submittedName>
</protein>
<feature type="signal peptide" evidence="3">
    <location>
        <begin position="1"/>
        <end position="25"/>
    </location>
</feature>
<proteinExistence type="inferred from homology"/>
<dbReference type="InterPro" id="IPR004911">
    <property type="entry name" value="Interferon-induced_GILT"/>
</dbReference>
<feature type="chain" id="PRO_5025422823" evidence="3">
    <location>
        <begin position="26"/>
        <end position="230"/>
    </location>
</feature>
<dbReference type="PANTHER" id="PTHR13234">
    <property type="entry name" value="GAMMA-INTERFERON INDUCIBLE LYSOSOMAL THIOL REDUCTASE GILT"/>
    <property type="match status" value="1"/>
</dbReference>
<dbReference type="Pfam" id="PF03227">
    <property type="entry name" value="GILT"/>
    <property type="match status" value="2"/>
</dbReference>
<evidence type="ECO:0000313" key="4">
    <source>
        <dbReference type="EMBL" id="KAE8686926.1"/>
    </source>
</evidence>
<organism evidence="4 5">
    <name type="scientific">Hibiscus syriacus</name>
    <name type="common">Rose of Sharon</name>
    <dbReference type="NCBI Taxonomy" id="106335"/>
    <lineage>
        <taxon>Eukaryota</taxon>
        <taxon>Viridiplantae</taxon>
        <taxon>Streptophyta</taxon>
        <taxon>Embryophyta</taxon>
        <taxon>Tracheophyta</taxon>
        <taxon>Spermatophyta</taxon>
        <taxon>Magnoliopsida</taxon>
        <taxon>eudicotyledons</taxon>
        <taxon>Gunneridae</taxon>
        <taxon>Pentapetalae</taxon>
        <taxon>rosids</taxon>
        <taxon>malvids</taxon>
        <taxon>Malvales</taxon>
        <taxon>Malvaceae</taxon>
        <taxon>Malvoideae</taxon>
        <taxon>Hibiscus</taxon>
    </lineage>
</organism>
<comment type="caution">
    <text evidence="4">The sequence shown here is derived from an EMBL/GenBank/DDBJ whole genome shotgun (WGS) entry which is preliminary data.</text>
</comment>
<dbReference type="EMBL" id="VEPZ02001209">
    <property type="protein sequence ID" value="KAE8686926.1"/>
    <property type="molecule type" value="Genomic_DNA"/>
</dbReference>
<name>A0A6A2Z5R4_HIBSY</name>
<evidence type="ECO:0000256" key="3">
    <source>
        <dbReference type="SAM" id="SignalP"/>
    </source>
</evidence>
<keyword evidence="5" id="KW-1185">Reference proteome</keyword>
<keyword evidence="2" id="KW-0325">Glycoprotein</keyword>
<comment type="similarity">
    <text evidence="1">Belongs to the GILT family.</text>
</comment>
<sequence>MAYFQPFIFFVLAAFPFLFISPSHSSLDHDDVEIFPPANQVGNVTLSLYYETLCPGCASFITNDLVKVFQTDLYTIVNLSMEKMNAIDSCVIHLWPDVKTHFAFVRCTEEQRLKEEPVGSKEAMWKNCSDQLGLRGDMINKCYATGIGTKLLLQYGKETASLNPPHEYVPWVVVNNQPLKDDYENFVKYVCDAYQGDPKPEACNTQSSSVGSTNRKIATKIHPGCYAEQS</sequence>
<evidence type="ECO:0000313" key="5">
    <source>
        <dbReference type="Proteomes" id="UP000436088"/>
    </source>
</evidence>
<gene>
    <name evidence="4" type="ORF">F3Y22_tig00111027pilonHSYRG00512</name>
</gene>
<evidence type="ECO:0000256" key="1">
    <source>
        <dbReference type="ARBA" id="ARBA00005679"/>
    </source>
</evidence>
<dbReference type="AlphaFoldDB" id="A0A6A2Z5R4"/>